<proteinExistence type="predicted"/>
<dbReference type="AlphaFoldDB" id="A0AAE9JLD5"/>
<dbReference type="EMBL" id="CP092624">
    <property type="protein sequence ID" value="UMM33302.1"/>
    <property type="molecule type" value="Genomic_DNA"/>
</dbReference>
<dbReference type="Pfam" id="PF10319">
    <property type="entry name" value="7TM_GPCR_Srj"/>
    <property type="match status" value="2"/>
</dbReference>
<feature type="transmembrane region" description="Helical" evidence="1">
    <location>
        <begin position="87"/>
        <end position="106"/>
    </location>
</feature>
<reference evidence="2 3" key="1">
    <citation type="submission" date="2022-04" db="EMBL/GenBank/DDBJ databases">
        <title>Chromosome-level reference genomes for two strains of Caenorhabditis briggsae: an improved platform for comparative genomics.</title>
        <authorList>
            <person name="Stevens L."/>
            <person name="Andersen E."/>
        </authorList>
    </citation>
    <scope>NUCLEOTIDE SEQUENCE [LARGE SCALE GENOMIC DNA]</scope>
    <source>
        <strain evidence="2">VX34</strain>
        <tissue evidence="2">Whole-organism</tissue>
    </source>
</reference>
<dbReference type="Proteomes" id="UP000829354">
    <property type="component" value="Chromosome V"/>
</dbReference>
<gene>
    <name evidence="2" type="ORF">L5515_006837</name>
</gene>
<keyword evidence="3" id="KW-1185">Reference proteome</keyword>
<evidence type="ECO:0000256" key="1">
    <source>
        <dbReference type="SAM" id="Phobius"/>
    </source>
</evidence>
<organism evidence="2 3">
    <name type="scientific">Caenorhabditis briggsae</name>
    <dbReference type="NCBI Taxonomy" id="6238"/>
    <lineage>
        <taxon>Eukaryota</taxon>
        <taxon>Metazoa</taxon>
        <taxon>Ecdysozoa</taxon>
        <taxon>Nematoda</taxon>
        <taxon>Chromadorea</taxon>
        <taxon>Rhabditida</taxon>
        <taxon>Rhabditina</taxon>
        <taxon>Rhabditomorpha</taxon>
        <taxon>Rhabditoidea</taxon>
        <taxon>Rhabditidae</taxon>
        <taxon>Peloderinae</taxon>
        <taxon>Caenorhabditis</taxon>
    </lineage>
</organism>
<dbReference type="PANTHER" id="PTHR45907">
    <property type="entry name" value="SERPENTINE RECEPTOR, CLASS J"/>
    <property type="match status" value="1"/>
</dbReference>
<keyword evidence="1" id="KW-0812">Transmembrane</keyword>
<feature type="transmembrane region" description="Helical" evidence="1">
    <location>
        <begin position="12"/>
        <end position="30"/>
    </location>
</feature>
<feature type="transmembrane region" description="Helical" evidence="1">
    <location>
        <begin position="171"/>
        <end position="199"/>
    </location>
</feature>
<dbReference type="InterPro" id="IPR019423">
    <property type="entry name" value="7TM_GPCR_serpentine_rcpt_Srj"/>
</dbReference>
<protein>
    <recommendedName>
        <fullName evidence="4">Serpentine Receptor, class J</fullName>
    </recommendedName>
</protein>
<feature type="transmembrane region" description="Helical" evidence="1">
    <location>
        <begin position="220"/>
        <end position="244"/>
    </location>
</feature>
<dbReference type="PANTHER" id="PTHR45907:SF21">
    <property type="entry name" value="SERPENTINE RECEPTOR, CLASS J"/>
    <property type="match status" value="1"/>
</dbReference>
<sequence>MYINWIHQYLPGLFGILAFIVNPIFVYLIFTEKIADFGNYRFILLIFAIFNLFYSTTVFLVPVHVYNYRYSFSIFTSGGFFQKSSDLNLIVLCARCSLVSGSYAILLSHFFYRYLVIKISCFINKNVGLCVTYEGRNEYIRENFRMTFGVDPEDFNIVTAIYNEAPRKPVILSFCGIFFLTFLSMITCTMFATLGYLTMRKINNMAKIMSQKTARIQRELLKALTVQTVIPLCVSFSPCLLGWYSPMFNIDLGKVINLIEVLTLSAFPFLDPIAIVLCVPVFRKRLFPSKKVVEIQSTALNTTIHS</sequence>
<name>A0AAE9JLD5_CAEBR</name>
<accession>A0AAE9JLD5</accession>
<keyword evidence="1" id="KW-0472">Membrane</keyword>
<feature type="transmembrane region" description="Helical" evidence="1">
    <location>
        <begin position="256"/>
        <end position="282"/>
    </location>
</feature>
<evidence type="ECO:0008006" key="4">
    <source>
        <dbReference type="Google" id="ProtNLM"/>
    </source>
</evidence>
<feature type="transmembrane region" description="Helical" evidence="1">
    <location>
        <begin position="42"/>
        <end position="66"/>
    </location>
</feature>
<dbReference type="SUPFAM" id="SSF81321">
    <property type="entry name" value="Family A G protein-coupled receptor-like"/>
    <property type="match status" value="1"/>
</dbReference>
<keyword evidence="1" id="KW-1133">Transmembrane helix</keyword>
<evidence type="ECO:0000313" key="2">
    <source>
        <dbReference type="EMBL" id="UMM33302.1"/>
    </source>
</evidence>
<evidence type="ECO:0000313" key="3">
    <source>
        <dbReference type="Proteomes" id="UP000829354"/>
    </source>
</evidence>